<proteinExistence type="predicted"/>
<reference evidence="1 2" key="1">
    <citation type="submission" date="2019-05" db="EMBL/GenBank/DDBJ databases">
        <title>Burkholderia sp. DHOD12, isolated from subtropical forest soil.</title>
        <authorList>
            <person name="Gao Z.-H."/>
            <person name="Qiu L.-H."/>
        </authorList>
    </citation>
    <scope>NUCLEOTIDE SEQUENCE [LARGE SCALE GENOMIC DNA]</scope>
    <source>
        <strain evidence="1 2">DHOD12</strain>
    </source>
</reference>
<keyword evidence="2" id="KW-1185">Reference proteome</keyword>
<gene>
    <name evidence="1" type="ORF">FAZ95_14700</name>
</gene>
<dbReference type="AlphaFoldDB" id="A0A4V1EHH7"/>
<sequence>MELGNQALVLPALKRFARATHEGHAAESIWCELERTLTDVFGQRLFTVLAYDEASNRLGRLHSNRPDINPVGGMKRVTHSRWTEQVLRRGEIFLGSTREAIKAVFSEYEVLWSIGCESVLNIPVRKGSITLGTLNLLGEAGLYDGADVDLALVFAQLAVTTLEASVRKLQQFGEPDRMEQV</sequence>
<dbReference type="Proteomes" id="UP000298656">
    <property type="component" value="Chromosome 1"/>
</dbReference>
<evidence type="ECO:0000313" key="2">
    <source>
        <dbReference type="Proteomes" id="UP000298656"/>
    </source>
</evidence>
<organism evidence="1 2">
    <name type="scientific">Trinickia violacea</name>
    <dbReference type="NCBI Taxonomy" id="2571746"/>
    <lineage>
        <taxon>Bacteria</taxon>
        <taxon>Pseudomonadati</taxon>
        <taxon>Pseudomonadota</taxon>
        <taxon>Betaproteobacteria</taxon>
        <taxon>Burkholderiales</taxon>
        <taxon>Burkholderiaceae</taxon>
        <taxon>Trinickia</taxon>
    </lineage>
</organism>
<accession>A0A4V1EHH7</accession>
<dbReference type="KEGG" id="tvl:FAZ95_14700"/>
<evidence type="ECO:0000313" key="1">
    <source>
        <dbReference type="EMBL" id="QCP50310.1"/>
    </source>
</evidence>
<name>A0A4V1EHH7_9BURK</name>
<dbReference type="OrthoDB" id="9022072at2"/>
<protein>
    <submittedName>
        <fullName evidence="1">GAF domain-containing protein</fullName>
    </submittedName>
</protein>
<dbReference type="SUPFAM" id="SSF55781">
    <property type="entry name" value="GAF domain-like"/>
    <property type="match status" value="1"/>
</dbReference>
<dbReference type="RefSeq" id="WP_137333129.1">
    <property type="nucleotide sequence ID" value="NZ_CP040077.1"/>
</dbReference>
<dbReference type="EMBL" id="CP040077">
    <property type="protein sequence ID" value="QCP50310.1"/>
    <property type="molecule type" value="Genomic_DNA"/>
</dbReference>